<organism evidence="2">
    <name type="scientific">Amphimedon queenslandica</name>
    <name type="common">Sponge</name>
    <dbReference type="NCBI Taxonomy" id="400682"/>
    <lineage>
        <taxon>Eukaryota</taxon>
        <taxon>Metazoa</taxon>
        <taxon>Porifera</taxon>
        <taxon>Demospongiae</taxon>
        <taxon>Heteroscleromorpha</taxon>
        <taxon>Haplosclerida</taxon>
        <taxon>Niphatidae</taxon>
        <taxon>Amphimedon</taxon>
    </lineage>
</organism>
<evidence type="ECO:0000256" key="1">
    <source>
        <dbReference type="SAM" id="SignalP"/>
    </source>
</evidence>
<sequence>MATFVTWWTVLFYNSVVKQLIEVQQAPVDRASAELIGEGKAMPKRGQWFIVYCKDDSKKEKADFTYTCHCKRINNLEDFITELKQFLMEQRVIKKTNLKKEKRLLCPQSQAIEKFLSSQDVTKVVDKISKKRKIDTDDERYCPRQDG</sequence>
<evidence type="ECO:0000313" key="2">
    <source>
        <dbReference type="EnsemblMetazoa" id="Aqu2.1.21445_001"/>
    </source>
</evidence>
<dbReference type="InParanoid" id="A0A1X7U0T1"/>
<keyword evidence="1" id="KW-0732">Signal</keyword>
<name>A0A1X7U0T1_AMPQE</name>
<feature type="chain" id="PRO_5012869397" evidence="1">
    <location>
        <begin position="20"/>
        <end position="147"/>
    </location>
</feature>
<feature type="signal peptide" evidence="1">
    <location>
        <begin position="1"/>
        <end position="19"/>
    </location>
</feature>
<protein>
    <submittedName>
        <fullName evidence="2">Uncharacterized protein</fullName>
    </submittedName>
</protein>
<accession>A0A1X7U0T1</accession>
<dbReference type="EnsemblMetazoa" id="Aqu2.1.21445_001">
    <property type="protein sequence ID" value="Aqu2.1.21445_001"/>
    <property type="gene ID" value="Aqu2.1.21445"/>
</dbReference>
<dbReference type="AlphaFoldDB" id="A0A1X7U0T1"/>
<reference evidence="2" key="1">
    <citation type="submission" date="2017-05" db="UniProtKB">
        <authorList>
            <consortium name="EnsemblMetazoa"/>
        </authorList>
    </citation>
    <scope>IDENTIFICATION</scope>
</reference>
<proteinExistence type="predicted"/>